<name>A0A9D1T8K7_9FIRM</name>
<keyword evidence="5" id="KW-0413">Isomerase</keyword>
<dbReference type="InterPro" id="IPR006225">
    <property type="entry name" value="PsdUridine_synth_RluC/D"/>
</dbReference>
<dbReference type="GO" id="GO:0003723">
    <property type="term" value="F:RNA binding"/>
    <property type="evidence" value="ECO:0007669"/>
    <property type="project" value="UniProtKB-KW"/>
</dbReference>
<dbReference type="GO" id="GO:0009982">
    <property type="term" value="F:pseudouridine synthase activity"/>
    <property type="evidence" value="ECO:0007669"/>
    <property type="project" value="InterPro"/>
</dbReference>
<evidence type="ECO:0000259" key="6">
    <source>
        <dbReference type="Pfam" id="PF00849"/>
    </source>
</evidence>
<reference evidence="7" key="2">
    <citation type="journal article" date="2021" name="PeerJ">
        <title>Extensive microbial diversity within the chicken gut microbiome revealed by metagenomics and culture.</title>
        <authorList>
            <person name="Gilroy R."/>
            <person name="Ravi A."/>
            <person name="Getino M."/>
            <person name="Pursley I."/>
            <person name="Horton D.L."/>
            <person name="Alikhan N.F."/>
            <person name="Baker D."/>
            <person name="Gharbi K."/>
            <person name="Hall N."/>
            <person name="Watson M."/>
            <person name="Adriaenssens E.M."/>
            <person name="Foster-Nyarko E."/>
            <person name="Jarju S."/>
            <person name="Secka A."/>
            <person name="Antonio M."/>
            <person name="Oren A."/>
            <person name="Chaudhuri R.R."/>
            <person name="La Ragione R."/>
            <person name="Hildebrand F."/>
            <person name="Pallen M.J."/>
        </authorList>
    </citation>
    <scope>NUCLEOTIDE SEQUENCE</scope>
    <source>
        <strain evidence="7">ChiBcec6-7307</strain>
    </source>
</reference>
<sequence>MEKRVEYTVAASDLPGRVEDILRKRIGLTPHQIRSARYRQEGICLNGVRVRTAEKVREGDRLQVLLEERETGSQDLETVCGPLEILYEDEDLAAVNKPAGTAVHPAHGHWKDTLANYLRYYYESRQLQVKIRAIGRLDLETSGIVVFAKNQAAAARLWQPGRVEKEYWALAEGHLEKERGRIELPLGKKEGALNQMEARADGLPAVTDYQVLERRDGADLVSLRLKTGRTHQIRVHMAALGHPLLGDGIYGGDTGKIGRAALHCRRARVIQPFTGRSLEIEAPLPEDMKKLLEKEGV</sequence>
<dbReference type="Pfam" id="PF00849">
    <property type="entry name" value="PseudoU_synth_2"/>
    <property type="match status" value="1"/>
</dbReference>
<dbReference type="InterPro" id="IPR020103">
    <property type="entry name" value="PsdUridine_synth_cat_dom_sf"/>
</dbReference>
<dbReference type="NCBIfam" id="TIGR00005">
    <property type="entry name" value="rluA_subfam"/>
    <property type="match status" value="1"/>
</dbReference>
<proteinExistence type="inferred from homology"/>
<dbReference type="PROSITE" id="PS50889">
    <property type="entry name" value="S4"/>
    <property type="match status" value="1"/>
</dbReference>
<dbReference type="GO" id="GO:0000455">
    <property type="term" value="P:enzyme-directed rRNA pseudouridine synthesis"/>
    <property type="evidence" value="ECO:0007669"/>
    <property type="project" value="TreeGrafter"/>
</dbReference>
<dbReference type="GO" id="GO:0140098">
    <property type="term" value="F:catalytic activity, acting on RNA"/>
    <property type="evidence" value="ECO:0007669"/>
    <property type="project" value="UniProtKB-ARBA"/>
</dbReference>
<dbReference type="SUPFAM" id="SSF55120">
    <property type="entry name" value="Pseudouridine synthase"/>
    <property type="match status" value="1"/>
</dbReference>
<organism evidence="7 8">
    <name type="scientific">Candidatus Merdiplasma excrementigallinarum</name>
    <dbReference type="NCBI Taxonomy" id="2840864"/>
    <lineage>
        <taxon>Bacteria</taxon>
        <taxon>Bacillati</taxon>
        <taxon>Bacillota</taxon>
        <taxon>Clostridia</taxon>
        <taxon>Lachnospirales</taxon>
        <taxon>Lachnospiraceae</taxon>
        <taxon>Lachnospiraceae incertae sedis</taxon>
        <taxon>Candidatus Merdiplasma</taxon>
    </lineage>
</organism>
<accession>A0A9D1T8K7</accession>
<dbReference type="EMBL" id="DVOS01000022">
    <property type="protein sequence ID" value="HIV22692.1"/>
    <property type="molecule type" value="Genomic_DNA"/>
</dbReference>
<evidence type="ECO:0000256" key="4">
    <source>
        <dbReference type="PROSITE-ProRule" id="PRU00182"/>
    </source>
</evidence>
<evidence type="ECO:0000256" key="5">
    <source>
        <dbReference type="RuleBase" id="RU362028"/>
    </source>
</evidence>
<dbReference type="PANTHER" id="PTHR21600:SF87">
    <property type="entry name" value="RNA PSEUDOURIDYLATE SYNTHASE DOMAIN-CONTAINING PROTEIN 1"/>
    <property type="match status" value="1"/>
</dbReference>
<dbReference type="Gene3D" id="3.30.2350.10">
    <property type="entry name" value="Pseudouridine synthase"/>
    <property type="match status" value="1"/>
</dbReference>
<dbReference type="EC" id="5.4.99.-" evidence="5"/>
<feature type="domain" description="Pseudouridine synthase RsuA/RluA-like" evidence="6">
    <location>
        <begin position="92"/>
        <end position="239"/>
    </location>
</feature>
<keyword evidence="4" id="KW-0694">RNA-binding</keyword>
<comment type="caution">
    <text evidence="7">The sequence shown here is derived from an EMBL/GenBank/DDBJ whole genome shotgun (WGS) entry which is preliminary data.</text>
</comment>
<evidence type="ECO:0000256" key="3">
    <source>
        <dbReference type="PIRSR" id="PIRSR606225-1"/>
    </source>
</evidence>
<gene>
    <name evidence="7" type="ORF">IAC80_02005</name>
</gene>
<feature type="active site" evidence="3">
    <location>
        <position position="138"/>
    </location>
</feature>
<comment type="catalytic activity">
    <reaction evidence="1 5">
        <text>a uridine in RNA = a pseudouridine in RNA</text>
        <dbReference type="Rhea" id="RHEA:48348"/>
        <dbReference type="Rhea" id="RHEA-COMP:12068"/>
        <dbReference type="Rhea" id="RHEA-COMP:12069"/>
        <dbReference type="ChEBI" id="CHEBI:65314"/>
        <dbReference type="ChEBI" id="CHEBI:65315"/>
    </reaction>
</comment>
<evidence type="ECO:0000256" key="1">
    <source>
        <dbReference type="ARBA" id="ARBA00000073"/>
    </source>
</evidence>
<dbReference type="AlphaFoldDB" id="A0A9D1T8K7"/>
<comment type="similarity">
    <text evidence="2 5">Belongs to the pseudouridine synthase RluA family.</text>
</comment>
<evidence type="ECO:0000256" key="2">
    <source>
        <dbReference type="ARBA" id="ARBA00010876"/>
    </source>
</evidence>
<dbReference type="InterPro" id="IPR006145">
    <property type="entry name" value="PsdUridine_synth_RsuA/RluA"/>
</dbReference>
<dbReference type="InterPro" id="IPR050188">
    <property type="entry name" value="RluA_PseudoU_synthase"/>
</dbReference>
<protein>
    <recommendedName>
        <fullName evidence="5">Pseudouridine synthase</fullName>
        <ecNumber evidence="5">5.4.99.-</ecNumber>
    </recommendedName>
</protein>
<dbReference type="Proteomes" id="UP000886889">
    <property type="component" value="Unassembled WGS sequence"/>
</dbReference>
<evidence type="ECO:0000313" key="8">
    <source>
        <dbReference type="Proteomes" id="UP000886889"/>
    </source>
</evidence>
<dbReference type="PANTHER" id="PTHR21600">
    <property type="entry name" value="MITOCHONDRIAL RNA PSEUDOURIDINE SYNTHASE"/>
    <property type="match status" value="1"/>
</dbReference>
<comment type="function">
    <text evidence="5">Responsible for synthesis of pseudouridine from uracil.</text>
</comment>
<evidence type="ECO:0000313" key="7">
    <source>
        <dbReference type="EMBL" id="HIV22692.1"/>
    </source>
</evidence>
<reference evidence="7" key="1">
    <citation type="submission" date="2020-10" db="EMBL/GenBank/DDBJ databases">
        <authorList>
            <person name="Gilroy R."/>
        </authorList>
    </citation>
    <scope>NUCLEOTIDE SEQUENCE</scope>
    <source>
        <strain evidence="7">ChiBcec6-7307</strain>
    </source>
</reference>
<dbReference type="CDD" id="cd02869">
    <property type="entry name" value="PseudoU_synth_RluA_like"/>
    <property type="match status" value="1"/>
</dbReference>